<accession>A0ABT7LA98</accession>
<name>A0ABT7LA98_9BACI</name>
<dbReference type="RefSeq" id="WP_285934095.1">
    <property type="nucleotide sequence ID" value="NZ_JASTZU010000063.1"/>
</dbReference>
<sequence length="62" mass="7420">MDKEQRDELFTKMQGLDDEEKNRILTRVFGYVESTQDEEKTFDPEHFFKIVESFVKKGQTNS</sequence>
<dbReference type="EMBL" id="JASTZU010000063">
    <property type="protein sequence ID" value="MDL4842802.1"/>
    <property type="molecule type" value="Genomic_DNA"/>
</dbReference>
<organism evidence="1 2">
    <name type="scientific">Aquibacillus rhizosphaerae</name>
    <dbReference type="NCBI Taxonomy" id="3051431"/>
    <lineage>
        <taxon>Bacteria</taxon>
        <taxon>Bacillati</taxon>
        <taxon>Bacillota</taxon>
        <taxon>Bacilli</taxon>
        <taxon>Bacillales</taxon>
        <taxon>Bacillaceae</taxon>
        <taxon>Aquibacillus</taxon>
    </lineage>
</organism>
<evidence type="ECO:0000313" key="2">
    <source>
        <dbReference type="Proteomes" id="UP001235343"/>
    </source>
</evidence>
<comment type="caution">
    <text evidence="1">The sequence shown here is derived from an EMBL/GenBank/DDBJ whole genome shotgun (WGS) entry which is preliminary data.</text>
</comment>
<proteinExistence type="predicted"/>
<dbReference type="Proteomes" id="UP001235343">
    <property type="component" value="Unassembled WGS sequence"/>
</dbReference>
<evidence type="ECO:0000313" key="1">
    <source>
        <dbReference type="EMBL" id="MDL4842802.1"/>
    </source>
</evidence>
<gene>
    <name evidence="1" type="ORF">QQS35_20415</name>
</gene>
<keyword evidence="2" id="KW-1185">Reference proteome</keyword>
<reference evidence="1 2" key="1">
    <citation type="submission" date="2023-06" db="EMBL/GenBank/DDBJ databases">
        <title>Aquibacillus rhizosphaerae LR5S19.</title>
        <authorList>
            <person name="Sun J.-Q."/>
        </authorList>
    </citation>
    <scope>NUCLEOTIDE SEQUENCE [LARGE SCALE GENOMIC DNA]</scope>
    <source>
        <strain evidence="1 2">LR5S19</strain>
    </source>
</reference>
<protein>
    <submittedName>
        <fullName evidence="1">Uncharacterized protein</fullName>
    </submittedName>
</protein>